<organism evidence="1 2">
    <name type="scientific">Actinomadura pelletieri DSM 43383</name>
    <dbReference type="NCBI Taxonomy" id="1120940"/>
    <lineage>
        <taxon>Bacteria</taxon>
        <taxon>Bacillati</taxon>
        <taxon>Actinomycetota</taxon>
        <taxon>Actinomycetes</taxon>
        <taxon>Streptosporangiales</taxon>
        <taxon>Thermomonosporaceae</taxon>
        <taxon>Actinomadura</taxon>
    </lineage>
</organism>
<dbReference type="EMBL" id="RBWU01000006">
    <property type="protein sequence ID" value="RKS70723.1"/>
    <property type="molecule type" value="Genomic_DNA"/>
</dbReference>
<accession>A0A495QG33</accession>
<reference evidence="1 2" key="1">
    <citation type="submission" date="2018-10" db="EMBL/GenBank/DDBJ databases">
        <title>Genomic Encyclopedia of Archaeal and Bacterial Type Strains, Phase II (KMG-II): from individual species to whole genera.</title>
        <authorList>
            <person name="Goeker M."/>
        </authorList>
    </citation>
    <scope>NUCLEOTIDE SEQUENCE [LARGE SCALE GENOMIC DNA]</scope>
    <source>
        <strain evidence="1 2">DSM 43383</strain>
    </source>
</reference>
<name>A0A495QG33_9ACTN</name>
<comment type="caution">
    <text evidence="1">The sequence shown here is derived from an EMBL/GenBank/DDBJ whole genome shotgun (WGS) entry which is preliminary data.</text>
</comment>
<keyword evidence="2" id="KW-1185">Reference proteome</keyword>
<gene>
    <name evidence="1" type="ORF">BZB76_5202</name>
</gene>
<dbReference type="OrthoDB" id="4549282at2"/>
<protein>
    <submittedName>
        <fullName evidence="1">Uncharacterized protein</fullName>
    </submittedName>
</protein>
<dbReference type="Proteomes" id="UP000274601">
    <property type="component" value="Unassembled WGS sequence"/>
</dbReference>
<dbReference type="AlphaFoldDB" id="A0A495QG33"/>
<sequence length="136" mass="15432">MINGDDPRPRWIVRLIAELSALLQEEIELAEPLENCLMGDEAFSCLIRSSPPQGNGFQLCWEGVLGMQLIDGEPDTSVSLFLYSRNRRLGVMDDRDGSFLEVVYEGSLEHGGQWGNPVWMRDDLGEYRAYESYGDR</sequence>
<proteinExistence type="predicted"/>
<evidence type="ECO:0000313" key="1">
    <source>
        <dbReference type="EMBL" id="RKS70723.1"/>
    </source>
</evidence>
<evidence type="ECO:0000313" key="2">
    <source>
        <dbReference type="Proteomes" id="UP000274601"/>
    </source>
</evidence>
<dbReference type="RefSeq" id="WP_121436991.1">
    <property type="nucleotide sequence ID" value="NZ_RBWU01000006.1"/>
</dbReference>